<comment type="caution">
    <text evidence="1">The sequence shown here is derived from an EMBL/GenBank/DDBJ whole genome shotgun (WGS) entry which is preliminary data.</text>
</comment>
<protein>
    <submittedName>
        <fullName evidence="1">Uncharacterized protein</fullName>
    </submittedName>
</protein>
<dbReference type="AlphaFoldDB" id="A0A4R6U1F7"/>
<organism evidence="1 2">
    <name type="scientific">Thiopseudomonas denitrificans</name>
    <dbReference type="NCBI Taxonomy" id="1501432"/>
    <lineage>
        <taxon>Bacteria</taxon>
        <taxon>Pseudomonadati</taxon>
        <taxon>Pseudomonadota</taxon>
        <taxon>Gammaproteobacteria</taxon>
        <taxon>Pseudomonadales</taxon>
        <taxon>Pseudomonadaceae</taxon>
        <taxon>Thiopseudomonas</taxon>
    </lineage>
</organism>
<gene>
    <name evidence="1" type="ORF">DFQ45_10457</name>
</gene>
<keyword evidence="2" id="KW-1185">Reference proteome</keyword>
<evidence type="ECO:0000313" key="1">
    <source>
        <dbReference type="EMBL" id="TDQ38483.1"/>
    </source>
</evidence>
<evidence type="ECO:0000313" key="2">
    <source>
        <dbReference type="Proteomes" id="UP000294575"/>
    </source>
</evidence>
<proteinExistence type="predicted"/>
<accession>A0A4R6U1F7</accession>
<reference evidence="1 2" key="1">
    <citation type="submission" date="2019-03" db="EMBL/GenBank/DDBJ databases">
        <title>Genomic Encyclopedia of Type Strains, Phase IV (KMG-IV): sequencing the most valuable type-strain genomes for metagenomic binning, comparative biology and taxonomic classification.</title>
        <authorList>
            <person name="Goeker M."/>
        </authorList>
    </citation>
    <scope>NUCLEOTIDE SEQUENCE [LARGE SCALE GENOMIC DNA]</scope>
    <source>
        <strain evidence="1 2">DSM 28679</strain>
    </source>
</reference>
<dbReference type="OrthoDB" id="8601734at2"/>
<dbReference type="Proteomes" id="UP000294575">
    <property type="component" value="Unassembled WGS sequence"/>
</dbReference>
<sequence length="169" mass="19011">MIWTLLTAAGAAFLAAGIAQYARLLTAKKLPKWIVPAAAGLGILGYQIYMEYSWFERTQAQLPAGSVVTEVREQPAFWRPWTFIVPLKMGFSVIEPDKVQLASQDGERIARFRLYSFEQAFVDHVDQTGYLLNCSRAVLVPLDADNSPQPDRALQLERQSRLYTLVCNS</sequence>
<name>A0A4R6U1F7_9GAMM</name>
<dbReference type="EMBL" id="SNYK01000004">
    <property type="protein sequence ID" value="TDQ38483.1"/>
    <property type="molecule type" value="Genomic_DNA"/>
</dbReference>
<dbReference type="RefSeq" id="WP_101496201.1">
    <property type="nucleotide sequence ID" value="NZ_LNJZ01000005.1"/>
</dbReference>